<feature type="domain" description="HTH cro/C1-type" evidence="1">
    <location>
        <begin position="26"/>
        <end position="81"/>
    </location>
</feature>
<evidence type="ECO:0000259" key="1">
    <source>
        <dbReference type="PROSITE" id="PS50943"/>
    </source>
</evidence>
<organism evidence="2 3">
    <name type="scientific">Chitinophaga sancti</name>
    <dbReference type="NCBI Taxonomy" id="1004"/>
    <lineage>
        <taxon>Bacteria</taxon>
        <taxon>Pseudomonadati</taxon>
        <taxon>Bacteroidota</taxon>
        <taxon>Chitinophagia</taxon>
        <taxon>Chitinophagales</taxon>
        <taxon>Chitinophagaceae</taxon>
        <taxon>Chitinophaga</taxon>
    </lineage>
</organism>
<dbReference type="GO" id="GO:0003677">
    <property type="term" value="F:DNA binding"/>
    <property type="evidence" value="ECO:0007669"/>
    <property type="project" value="InterPro"/>
</dbReference>
<reference evidence="2 3" key="1">
    <citation type="submission" date="2016-11" db="EMBL/GenBank/DDBJ databases">
        <authorList>
            <person name="Jaros S."/>
            <person name="Januszkiewicz K."/>
            <person name="Wedrychowicz H."/>
        </authorList>
    </citation>
    <scope>NUCLEOTIDE SEQUENCE [LARGE SCALE GENOMIC DNA]</scope>
    <source>
        <strain evidence="2 3">DSM 784</strain>
    </source>
</reference>
<dbReference type="SMART" id="SM00530">
    <property type="entry name" value="HTH_XRE"/>
    <property type="match status" value="1"/>
</dbReference>
<dbReference type="EMBL" id="FPIZ01000021">
    <property type="protein sequence ID" value="SFW82737.1"/>
    <property type="molecule type" value="Genomic_DNA"/>
</dbReference>
<sequence length="94" mass="10925">MNRPSKSKDSTTQPTSYFSQCLGEELYLLRKDQKKSIKVVAKDTKMSPRTITKVEKGLLKNFYPSRLYKLCEYYNANIRDVLGRAEIKDRANTI</sequence>
<dbReference type="Gene3D" id="1.10.260.40">
    <property type="entry name" value="lambda repressor-like DNA-binding domains"/>
    <property type="match status" value="1"/>
</dbReference>
<evidence type="ECO:0000313" key="2">
    <source>
        <dbReference type="EMBL" id="SFW82737.1"/>
    </source>
</evidence>
<accession>A0A1K1SEC1</accession>
<dbReference type="AlphaFoldDB" id="A0A1K1SEC1"/>
<dbReference type="CDD" id="cd00093">
    <property type="entry name" value="HTH_XRE"/>
    <property type="match status" value="1"/>
</dbReference>
<protein>
    <submittedName>
        <fullName evidence="2">Helix-turn-helix domain-containing protein</fullName>
    </submittedName>
</protein>
<dbReference type="InterPro" id="IPR010982">
    <property type="entry name" value="Lambda_DNA-bd_dom_sf"/>
</dbReference>
<dbReference type="Proteomes" id="UP000183788">
    <property type="component" value="Unassembled WGS sequence"/>
</dbReference>
<evidence type="ECO:0000313" key="3">
    <source>
        <dbReference type="Proteomes" id="UP000183788"/>
    </source>
</evidence>
<dbReference type="STRING" id="1004.SAMN05661012_05304"/>
<name>A0A1K1SEC1_9BACT</name>
<dbReference type="PROSITE" id="PS50943">
    <property type="entry name" value="HTH_CROC1"/>
    <property type="match status" value="1"/>
</dbReference>
<gene>
    <name evidence="2" type="ORF">SAMN05661012_05304</name>
</gene>
<dbReference type="RefSeq" id="WP_072364312.1">
    <property type="nucleotide sequence ID" value="NZ_CP139972.1"/>
</dbReference>
<dbReference type="SUPFAM" id="SSF47413">
    <property type="entry name" value="lambda repressor-like DNA-binding domains"/>
    <property type="match status" value="1"/>
</dbReference>
<dbReference type="InterPro" id="IPR001387">
    <property type="entry name" value="Cro/C1-type_HTH"/>
</dbReference>
<proteinExistence type="predicted"/>
<dbReference type="Pfam" id="PF12844">
    <property type="entry name" value="HTH_19"/>
    <property type="match status" value="1"/>
</dbReference>